<dbReference type="InterPro" id="IPR036188">
    <property type="entry name" value="FAD/NAD-bd_sf"/>
</dbReference>
<gene>
    <name evidence="6" type="ORF">DFQ27_006274</name>
</gene>
<dbReference type="EMBL" id="JAAAJB010000460">
    <property type="protein sequence ID" value="KAG0255445.1"/>
    <property type="molecule type" value="Genomic_DNA"/>
</dbReference>
<dbReference type="GO" id="GO:0071949">
    <property type="term" value="F:FAD binding"/>
    <property type="evidence" value="ECO:0007669"/>
    <property type="project" value="InterPro"/>
</dbReference>
<dbReference type="Gene3D" id="3.50.50.60">
    <property type="entry name" value="FAD/NAD(P)-binding domain"/>
    <property type="match status" value="1"/>
</dbReference>
<reference evidence="6" key="1">
    <citation type="journal article" date="2020" name="Fungal Divers.">
        <title>Resolving the Mortierellaceae phylogeny through synthesis of multi-gene phylogenetics and phylogenomics.</title>
        <authorList>
            <person name="Vandepol N."/>
            <person name="Liber J."/>
            <person name="Desiro A."/>
            <person name="Na H."/>
            <person name="Kennedy M."/>
            <person name="Barry K."/>
            <person name="Grigoriev I.V."/>
            <person name="Miller A.N."/>
            <person name="O'Donnell K."/>
            <person name="Stajich J.E."/>
            <person name="Bonito G."/>
        </authorList>
    </citation>
    <scope>NUCLEOTIDE SEQUENCE</scope>
    <source>
        <strain evidence="6">BC1065</strain>
    </source>
</reference>
<organism evidence="6 7">
    <name type="scientific">Actinomortierella ambigua</name>
    <dbReference type="NCBI Taxonomy" id="1343610"/>
    <lineage>
        <taxon>Eukaryota</taxon>
        <taxon>Fungi</taxon>
        <taxon>Fungi incertae sedis</taxon>
        <taxon>Mucoromycota</taxon>
        <taxon>Mortierellomycotina</taxon>
        <taxon>Mortierellomycetes</taxon>
        <taxon>Mortierellales</taxon>
        <taxon>Mortierellaceae</taxon>
        <taxon>Actinomortierella</taxon>
    </lineage>
</organism>
<proteinExistence type="inferred from homology"/>
<comment type="caution">
    <text evidence="6">The sequence shown here is derived from an EMBL/GenBank/DDBJ whole genome shotgun (WGS) entry which is preliminary data.</text>
</comment>
<comment type="similarity">
    <text evidence="1">Belongs to the paxM FAD-dependent monooxygenase family.</text>
</comment>
<name>A0A9P6PWD1_9FUNG</name>
<evidence type="ECO:0000259" key="5">
    <source>
        <dbReference type="Pfam" id="PF01494"/>
    </source>
</evidence>
<dbReference type="InterPro" id="IPR050562">
    <property type="entry name" value="FAD_mOase_fung"/>
</dbReference>
<dbReference type="Pfam" id="PF01494">
    <property type="entry name" value="FAD_binding_3"/>
    <property type="match status" value="2"/>
</dbReference>
<evidence type="ECO:0000256" key="3">
    <source>
        <dbReference type="ARBA" id="ARBA00022827"/>
    </source>
</evidence>
<dbReference type="Proteomes" id="UP000807716">
    <property type="component" value="Unassembled WGS sequence"/>
</dbReference>
<dbReference type="PRINTS" id="PR00420">
    <property type="entry name" value="RNGMNOXGNASE"/>
</dbReference>
<evidence type="ECO:0000313" key="6">
    <source>
        <dbReference type="EMBL" id="KAG0255445.1"/>
    </source>
</evidence>
<dbReference type="PANTHER" id="PTHR47356">
    <property type="entry name" value="FAD-DEPENDENT MONOOXYGENASE ASQG-RELATED"/>
    <property type="match status" value="1"/>
</dbReference>
<dbReference type="GO" id="GO:0004497">
    <property type="term" value="F:monooxygenase activity"/>
    <property type="evidence" value="ECO:0007669"/>
    <property type="project" value="InterPro"/>
</dbReference>
<keyword evidence="2" id="KW-0285">Flavoprotein</keyword>
<feature type="domain" description="FAD-binding" evidence="5">
    <location>
        <begin position="304"/>
        <end position="374"/>
    </location>
</feature>
<dbReference type="OrthoDB" id="655030at2759"/>
<dbReference type="InterPro" id="IPR002938">
    <property type="entry name" value="FAD-bd"/>
</dbReference>
<keyword evidence="7" id="KW-1185">Reference proteome</keyword>
<evidence type="ECO:0000256" key="2">
    <source>
        <dbReference type="ARBA" id="ARBA00022630"/>
    </source>
</evidence>
<keyword evidence="3" id="KW-0274">FAD</keyword>
<feature type="domain" description="FAD-binding" evidence="5">
    <location>
        <begin position="10"/>
        <end position="180"/>
    </location>
</feature>
<protein>
    <recommendedName>
        <fullName evidence="5">FAD-binding domain-containing protein</fullName>
    </recommendedName>
</protein>
<evidence type="ECO:0000313" key="7">
    <source>
        <dbReference type="Proteomes" id="UP000807716"/>
    </source>
</evidence>
<dbReference type="AlphaFoldDB" id="A0A9P6PWD1"/>
<sequence>MSTTSSAQQYQVVIVGAGLGGLCLGALLEKANIGYVILERATKVVPLGSSLAVSPSVQALAIQLGIYDELQKHTMEAVECAVVYEDSTRIGSMDFRDTQERAGYPSLIIARCKLHDILASLIPKDKILYGKKVVDIEQADDQPTVTVRCAEGDKFYAEILVGADGAYSGVRQAMYKQLQEAGQLPKEDAEPLSFSHVCVLGTTQPLDTQVWPELLEPTCQFQVMMSKTNTYSWGAFTLPDNTIGWAVSYKLDEEADKESDVFRNAQWGPEGAAQMCNDTRDFPAPYGKGRTLGQLIDATPKDLISKIMLEEKLFTTWYHGRAVLIGDACHKMLPSAGMGANTAIMEATQLANAIFDIENWTPEEITNAFARYRASRYEFAEYACQLSKQFGKIFAGKHLTEGTCPGKSYYEDVGSADDENSAKEKRPNFDMSLIFCFTLRDVY</sequence>
<evidence type="ECO:0000256" key="1">
    <source>
        <dbReference type="ARBA" id="ARBA00007992"/>
    </source>
</evidence>
<accession>A0A9P6PWD1</accession>
<evidence type="ECO:0000256" key="4">
    <source>
        <dbReference type="ARBA" id="ARBA00023002"/>
    </source>
</evidence>
<dbReference type="SUPFAM" id="SSF51905">
    <property type="entry name" value="FAD/NAD(P)-binding domain"/>
    <property type="match status" value="1"/>
</dbReference>
<keyword evidence="4" id="KW-0560">Oxidoreductase</keyword>
<dbReference type="PANTHER" id="PTHR47356:SF2">
    <property type="entry name" value="FAD-BINDING DOMAIN-CONTAINING PROTEIN-RELATED"/>
    <property type="match status" value="1"/>
</dbReference>